<dbReference type="SUPFAM" id="SSF48371">
    <property type="entry name" value="ARM repeat"/>
    <property type="match status" value="1"/>
</dbReference>
<name>A0A3B0JES2_DROGU</name>
<dbReference type="PANTHER" id="PTHR14387:SF0">
    <property type="entry name" value="DUF2428 DOMAIN-CONTAINING PROTEIN"/>
    <property type="match status" value="1"/>
</dbReference>
<evidence type="ECO:0000256" key="1">
    <source>
        <dbReference type="ARBA" id="ARBA00010409"/>
    </source>
</evidence>
<organism evidence="3 4">
    <name type="scientific">Drosophila guanche</name>
    <name type="common">Fruit fly</name>
    <dbReference type="NCBI Taxonomy" id="7266"/>
    <lineage>
        <taxon>Eukaryota</taxon>
        <taxon>Metazoa</taxon>
        <taxon>Ecdysozoa</taxon>
        <taxon>Arthropoda</taxon>
        <taxon>Hexapoda</taxon>
        <taxon>Insecta</taxon>
        <taxon>Pterygota</taxon>
        <taxon>Neoptera</taxon>
        <taxon>Endopterygota</taxon>
        <taxon>Diptera</taxon>
        <taxon>Brachycera</taxon>
        <taxon>Muscomorpha</taxon>
        <taxon>Ephydroidea</taxon>
        <taxon>Drosophilidae</taxon>
        <taxon>Drosophila</taxon>
        <taxon>Sophophora</taxon>
    </lineage>
</organism>
<dbReference type="OMA" id="VYYHIVH"/>
<dbReference type="GO" id="GO:0005829">
    <property type="term" value="C:cytosol"/>
    <property type="evidence" value="ECO:0007669"/>
    <property type="project" value="TreeGrafter"/>
</dbReference>
<comment type="similarity">
    <text evidence="1">Belongs to the THADA family.</text>
</comment>
<evidence type="ECO:0000313" key="3">
    <source>
        <dbReference type="EMBL" id="SPP80605.1"/>
    </source>
</evidence>
<evidence type="ECO:0000313" key="4">
    <source>
        <dbReference type="Proteomes" id="UP000268350"/>
    </source>
</evidence>
<dbReference type="InterPro" id="IPR019442">
    <property type="entry name" value="THADA/TRM732_DUF2428"/>
</dbReference>
<proteinExistence type="inferred from homology"/>
<sequence length="1153" mass="130690">MQGYISVNTLAWESKSIEILGMSAGKTKISHSECLSYLKTLGDVQPEEAARQVAGKIAAEEEAAQGDTCGANQAALNINFRVYYHILDRYTLKDEHFAALPQRLTCEQPIAFLMLQSVLLTDHWKRLDADLLEEKCIAAILAALAQNSLSLIPVLKATNLLVKKFPQLQLLPLKLEHFYHCLQRQSQTGSREEALTLFNHCCKQPKRAFSYFRLIMQFWPWTNRNKYYLLSGILNWHSLPDLLAASNQSETEFFSGLRLSLSYKGLRAASQYPVKSLSNQRSPALLAGSVELLVNGSVAEIQNFHSQWFLRIQQRIELFELLQANPQIVEFLACSEDVRTPNDQLRLILIFSMFAKEIYATSKLHFFKISTELLTNCSQFETEAQLLIFRFLVENLPNFAVEDCLEFFYSFIERHRGVESSEFRNTMLGKMPTIINHTAKHFHKVLKVDNGVRVDGLAQNIKRFFSQLQELIDRDMHCEVYQPKIFALKLLEILNRSLYADHVAKNAKMCSTQQNQQMGAFLLDRGVFRPQVVAQQLFETLNNPQGFDDALDLTVSLIIQLGHVNTSQCVTRCLALCSSSDVDECALVSLYAQLAVKSQQEASCLYGECVKRLPEKLESYLKDPLLTAKAGGNLFGYLCVLDEVVKAGGLPKGSEIEDLLPLLERILDGILKFLNLSNARRQSLEADTAPSFQDMDESLQLLVSESAFDAKADAEACGKYLLMSFWLTLKGCCDLAASMGCSLLQTDASTHWDALRRCLDINVAVLTRCRHKGAIESGGLSIGRLTRGITSTLKSEDKGFQLLHECLERELLAESRQVSTTRRGAGFAIMFLHVLKNDNPRQRLLLHRAVQQILQRLNESRPTAAATDSNHDRWEALVLHYLCVLVRDTELRPAMSKYYNEIMMVAMEHIDNAEWTISNAALQLFGASLGKLVGQRQATEFETRPAWEPSELNYDELACLLPRACEHMLDCCDQREVVTSSIILFLGFLSKVEHLRTSAHTDVDPRLQRFRRLSWRLLQHRCEQVRQLAATCFVRAHEFRCDLPTALLASAKLAAQLNKENFYEGLLYTLTAGVHKLQHEARHVWSDERLEKFFAELVTLLEVGERVRRFKPFTLNVLLELLELLKSAEKAALVRQLLLEQTQTESSLSIQSG</sequence>
<dbReference type="Proteomes" id="UP000268350">
    <property type="component" value="Unassembled WGS sequence"/>
</dbReference>
<dbReference type="AlphaFoldDB" id="A0A3B0JES2"/>
<dbReference type="STRING" id="7266.A0A3B0JES2"/>
<feature type="domain" description="DUF2428" evidence="2">
    <location>
        <begin position="656"/>
        <end position="916"/>
    </location>
</feature>
<evidence type="ECO:0000259" key="2">
    <source>
        <dbReference type="Pfam" id="PF10350"/>
    </source>
</evidence>
<keyword evidence="4" id="KW-1185">Reference proteome</keyword>
<gene>
    <name evidence="3" type="ORF">DGUA_6G005507</name>
</gene>
<reference evidence="4" key="1">
    <citation type="submission" date="2018-01" db="EMBL/GenBank/DDBJ databases">
        <authorList>
            <person name="Alioto T."/>
            <person name="Alioto T."/>
        </authorList>
    </citation>
    <scope>NUCLEOTIDE SEQUENCE [LARGE SCALE GENOMIC DNA]</scope>
</reference>
<dbReference type="EMBL" id="OUUW01000005">
    <property type="protein sequence ID" value="SPP80605.1"/>
    <property type="molecule type" value="Genomic_DNA"/>
</dbReference>
<dbReference type="PANTHER" id="PTHR14387">
    <property type="entry name" value="THADA/DEATH RECEPTOR INTERACTING PROTEIN"/>
    <property type="match status" value="1"/>
</dbReference>
<accession>A0A3B0JES2</accession>
<protein>
    <recommendedName>
        <fullName evidence="2">DUF2428 domain-containing protein</fullName>
    </recommendedName>
</protein>
<dbReference type="GO" id="GO:0030488">
    <property type="term" value="P:tRNA methylation"/>
    <property type="evidence" value="ECO:0007669"/>
    <property type="project" value="TreeGrafter"/>
</dbReference>
<dbReference type="OrthoDB" id="6614653at2759"/>
<dbReference type="InterPro" id="IPR051954">
    <property type="entry name" value="tRNA_methyltransferase_THADA"/>
</dbReference>
<dbReference type="Pfam" id="PF10350">
    <property type="entry name" value="DUF2428"/>
    <property type="match status" value="1"/>
</dbReference>
<dbReference type="InterPro" id="IPR016024">
    <property type="entry name" value="ARM-type_fold"/>
</dbReference>